<dbReference type="AlphaFoldDB" id="A6P1R5"/>
<dbReference type="Proteomes" id="UP000003639">
    <property type="component" value="Unassembled WGS sequence"/>
</dbReference>
<protein>
    <submittedName>
        <fullName evidence="1">Uncharacterized protein</fullName>
    </submittedName>
</protein>
<dbReference type="STRING" id="411467.BACCAP_04437"/>
<name>A6P1R5_9FIRM</name>
<keyword evidence="2" id="KW-1185">Reference proteome</keyword>
<sequence>MYKQGVSYKISFKSGFFQKHCVSIHKIETIRRYNN</sequence>
<comment type="caution">
    <text evidence="1">The sequence shown here is derived from an EMBL/GenBank/DDBJ whole genome shotgun (WGS) entry which is preliminary data.</text>
</comment>
<accession>A6P1R5</accession>
<reference evidence="1 2" key="1">
    <citation type="submission" date="2007-04" db="EMBL/GenBank/DDBJ databases">
        <authorList>
            <person name="Fulton L."/>
            <person name="Clifton S."/>
            <person name="Fulton B."/>
            <person name="Xu J."/>
            <person name="Minx P."/>
            <person name="Pepin K.H."/>
            <person name="Johnson M."/>
            <person name="Thiruvilangam P."/>
            <person name="Bhonagiri V."/>
            <person name="Nash W.E."/>
            <person name="Mardis E.R."/>
            <person name="Wilson R.K."/>
        </authorList>
    </citation>
    <scope>NUCLEOTIDE SEQUENCE [LARGE SCALE GENOMIC DNA]</scope>
    <source>
        <strain evidence="1 2">ATCC 29799</strain>
    </source>
</reference>
<evidence type="ECO:0000313" key="2">
    <source>
        <dbReference type="Proteomes" id="UP000003639"/>
    </source>
</evidence>
<proteinExistence type="predicted"/>
<evidence type="ECO:0000313" key="1">
    <source>
        <dbReference type="EMBL" id="EDM97957.1"/>
    </source>
</evidence>
<reference evidence="1 2" key="2">
    <citation type="submission" date="2007-06" db="EMBL/GenBank/DDBJ databases">
        <title>Draft genome sequence of Pseudoflavonifractor capillosus ATCC 29799.</title>
        <authorList>
            <person name="Sudarsanam P."/>
            <person name="Ley R."/>
            <person name="Guruge J."/>
            <person name="Turnbaugh P.J."/>
            <person name="Mahowald M."/>
            <person name="Liep D."/>
            <person name="Gordon J."/>
        </authorList>
    </citation>
    <scope>NUCLEOTIDE SEQUENCE [LARGE SCALE GENOMIC DNA]</scope>
    <source>
        <strain evidence="1 2">ATCC 29799</strain>
    </source>
</reference>
<organism evidence="1 2">
    <name type="scientific">Pseudoflavonifractor capillosus ATCC 29799</name>
    <dbReference type="NCBI Taxonomy" id="411467"/>
    <lineage>
        <taxon>Bacteria</taxon>
        <taxon>Bacillati</taxon>
        <taxon>Bacillota</taxon>
        <taxon>Clostridia</taxon>
        <taxon>Eubacteriales</taxon>
        <taxon>Oscillospiraceae</taxon>
        <taxon>Pseudoflavonifractor</taxon>
    </lineage>
</organism>
<gene>
    <name evidence="1" type="ORF">BACCAP_04437</name>
</gene>
<dbReference type="EMBL" id="AAXG02000047">
    <property type="protein sequence ID" value="EDM97957.1"/>
    <property type="molecule type" value="Genomic_DNA"/>
</dbReference>